<feature type="region of interest" description="Disordered" evidence="9">
    <location>
        <begin position="177"/>
        <end position="281"/>
    </location>
</feature>
<dbReference type="GO" id="GO:0061630">
    <property type="term" value="F:ubiquitin protein ligase activity"/>
    <property type="evidence" value="ECO:0007669"/>
    <property type="project" value="UniProtKB-EC"/>
</dbReference>
<evidence type="ECO:0000256" key="5">
    <source>
        <dbReference type="ARBA" id="ARBA00022723"/>
    </source>
</evidence>
<evidence type="ECO:0000256" key="2">
    <source>
        <dbReference type="ARBA" id="ARBA00004906"/>
    </source>
</evidence>
<protein>
    <recommendedName>
        <fullName evidence="3">RING-type E3 ubiquitin transferase</fullName>
        <ecNumber evidence="3">2.3.2.27</ecNumber>
    </recommendedName>
</protein>
<dbReference type="GO" id="GO:0008270">
    <property type="term" value="F:zinc ion binding"/>
    <property type="evidence" value="ECO:0007669"/>
    <property type="project" value="UniProtKB-KW"/>
</dbReference>
<keyword evidence="6 8" id="KW-0863">Zinc-finger</keyword>
<evidence type="ECO:0000313" key="13">
    <source>
        <dbReference type="Proteomes" id="UP001497497"/>
    </source>
</evidence>
<dbReference type="PROSITE" id="PS50089">
    <property type="entry name" value="ZF_RING_2"/>
    <property type="match status" value="1"/>
</dbReference>
<dbReference type="InterPro" id="IPR039396">
    <property type="entry name" value="Deltex_C"/>
</dbReference>
<gene>
    <name evidence="12" type="ORF">GSLYS_00001525001</name>
</gene>
<dbReference type="Pfam" id="PF18102">
    <property type="entry name" value="DTC"/>
    <property type="match status" value="1"/>
</dbReference>
<evidence type="ECO:0000256" key="6">
    <source>
        <dbReference type="ARBA" id="ARBA00022771"/>
    </source>
</evidence>
<dbReference type="PROSITE" id="PS51154">
    <property type="entry name" value="MACRO"/>
    <property type="match status" value="1"/>
</dbReference>
<feature type="domain" description="RING-type" evidence="10">
    <location>
        <begin position="872"/>
        <end position="906"/>
    </location>
</feature>
<dbReference type="Pfam" id="PF01661">
    <property type="entry name" value="Macro"/>
    <property type="match status" value="1"/>
</dbReference>
<keyword evidence="13" id="KW-1185">Reference proteome</keyword>
<evidence type="ECO:0000259" key="11">
    <source>
        <dbReference type="PROSITE" id="PS51154"/>
    </source>
</evidence>
<dbReference type="GO" id="GO:0016567">
    <property type="term" value="P:protein ubiquitination"/>
    <property type="evidence" value="ECO:0007669"/>
    <property type="project" value="InterPro"/>
</dbReference>
<dbReference type="InterPro" id="IPR001841">
    <property type="entry name" value="Znf_RING"/>
</dbReference>
<dbReference type="PANTHER" id="PTHR12622">
    <property type="entry name" value="DELTEX-RELATED"/>
    <property type="match status" value="1"/>
</dbReference>
<evidence type="ECO:0000313" key="12">
    <source>
        <dbReference type="EMBL" id="CAL1527348.1"/>
    </source>
</evidence>
<keyword evidence="5" id="KW-0479">Metal-binding</keyword>
<dbReference type="AlphaFoldDB" id="A0AAV2H162"/>
<dbReference type="SMART" id="SM00506">
    <property type="entry name" value="A1pp"/>
    <property type="match status" value="1"/>
</dbReference>
<dbReference type="InterPro" id="IPR039398">
    <property type="entry name" value="Deltex_fam"/>
</dbReference>
<dbReference type="Gene3D" id="3.30.390.130">
    <property type="match status" value="1"/>
</dbReference>
<evidence type="ECO:0000256" key="4">
    <source>
        <dbReference type="ARBA" id="ARBA00022679"/>
    </source>
</evidence>
<evidence type="ECO:0000256" key="1">
    <source>
        <dbReference type="ARBA" id="ARBA00000900"/>
    </source>
</evidence>
<dbReference type="InterPro" id="IPR039399">
    <property type="entry name" value="Deltex_C_sf"/>
</dbReference>
<comment type="pathway">
    <text evidence="2">Protein modification; protein ubiquitination.</text>
</comment>
<comment type="catalytic activity">
    <reaction evidence="1">
        <text>S-ubiquitinyl-[E2 ubiquitin-conjugating enzyme]-L-cysteine + [acceptor protein]-L-lysine = [E2 ubiquitin-conjugating enzyme]-L-cysteine + N(6)-ubiquitinyl-[acceptor protein]-L-lysine.</text>
        <dbReference type="EC" id="2.3.2.27"/>
    </reaction>
</comment>
<feature type="domain" description="Macro" evidence="11">
    <location>
        <begin position="313"/>
        <end position="503"/>
    </location>
</feature>
<dbReference type="Gene3D" id="3.40.220.10">
    <property type="entry name" value="Leucine Aminopeptidase, subunit E, domain 1"/>
    <property type="match status" value="1"/>
</dbReference>
<dbReference type="EMBL" id="CAXITT010000016">
    <property type="protein sequence ID" value="CAL1527348.1"/>
    <property type="molecule type" value="Genomic_DNA"/>
</dbReference>
<proteinExistence type="predicted"/>
<dbReference type="GO" id="GO:0007219">
    <property type="term" value="P:Notch signaling pathway"/>
    <property type="evidence" value="ECO:0007669"/>
    <property type="project" value="InterPro"/>
</dbReference>
<organism evidence="12 13">
    <name type="scientific">Lymnaea stagnalis</name>
    <name type="common">Great pond snail</name>
    <name type="synonym">Helix stagnalis</name>
    <dbReference type="NCBI Taxonomy" id="6523"/>
    <lineage>
        <taxon>Eukaryota</taxon>
        <taxon>Metazoa</taxon>
        <taxon>Spiralia</taxon>
        <taxon>Lophotrochozoa</taxon>
        <taxon>Mollusca</taxon>
        <taxon>Gastropoda</taxon>
        <taxon>Heterobranchia</taxon>
        <taxon>Euthyneura</taxon>
        <taxon>Panpulmonata</taxon>
        <taxon>Hygrophila</taxon>
        <taxon>Lymnaeoidea</taxon>
        <taxon>Lymnaeidae</taxon>
        <taxon>Lymnaea</taxon>
    </lineage>
</organism>
<keyword evidence="7" id="KW-0862">Zinc</keyword>
<evidence type="ECO:0000256" key="3">
    <source>
        <dbReference type="ARBA" id="ARBA00012483"/>
    </source>
</evidence>
<dbReference type="InterPro" id="IPR002589">
    <property type="entry name" value="Macro_dom"/>
</dbReference>
<dbReference type="EC" id="2.3.2.27" evidence="3"/>
<comment type="caution">
    <text evidence="12">The sequence shown here is derived from an EMBL/GenBank/DDBJ whole genome shotgun (WGS) entry which is preliminary data.</text>
</comment>
<accession>A0AAV2H162</accession>
<evidence type="ECO:0000256" key="8">
    <source>
        <dbReference type="PROSITE-ProRule" id="PRU00175"/>
    </source>
</evidence>
<name>A0AAV2H162_LYMST</name>
<feature type="compositionally biased region" description="Low complexity" evidence="9">
    <location>
        <begin position="213"/>
        <end position="281"/>
    </location>
</feature>
<feature type="compositionally biased region" description="Polar residues" evidence="9">
    <location>
        <begin position="180"/>
        <end position="199"/>
    </location>
</feature>
<evidence type="ECO:0000259" key="10">
    <source>
        <dbReference type="PROSITE" id="PS50089"/>
    </source>
</evidence>
<evidence type="ECO:0000256" key="9">
    <source>
        <dbReference type="SAM" id="MobiDB-lite"/>
    </source>
</evidence>
<dbReference type="Proteomes" id="UP001497497">
    <property type="component" value="Unassembled WGS sequence"/>
</dbReference>
<evidence type="ECO:0000256" key="7">
    <source>
        <dbReference type="ARBA" id="ARBA00022833"/>
    </source>
</evidence>
<keyword evidence="4" id="KW-0808">Transferase</keyword>
<dbReference type="SUPFAM" id="SSF52949">
    <property type="entry name" value="Macro domain-like"/>
    <property type="match status" value="1"/>
</dbReference>
<dbReference type="InterPro" id="IPR043472">
    <property type="entry name" value="Macro_dom-like"/>
</dbReference>
<sequence>MRRENNNINLAKLFQKNPLTNQALVNMEELDLMESAAKEIDPDDDDDVEVFRMKKQHFQAATKYLVRLNLAKYSVEKGDEFEITLNKNTQDSIISQIKEFTSQEIPVSNYERSLSAMNELSENYLNVHFIISRSTVLLYGLKREVSSAKLDLLAQLGNPDENNMGMTDCKETNFEGKAASDQNSQEIESNVKQTQSYTPNDKLVNSDDGRVGTSIESISVENTSVESSSVESTSVESSSVESTSVESSSIESTSVESTSLEGTSVKSISVESTSIESSSVESTSIESAPILRCEKETCNTSPPGHSHVLKHRRAQFYVGPKTNLKIYVRKENITKLDVDIIVTASNQQLRHAGGVAKAVAVAAGQSLVNECNSHITAHGPLDITDVFVSTGGRLRATYVIHAAGPKWEAYEDKRKCLTDLRRTVIRCLVEASRLQKVSIALPSISAALLKVPEELCAQCYVEAVKSFDDFADKLGVVSVKDVRFVDVDDVMVNIIEEKFTSEWPKPVDGKIAKGDFEFALQHLSKKGDDIFGRSVIKDKDQRQSYKGMRLLDDESTGKLHQEDVSTTISYQVNSIQISIVTKPATVYRSTIVVVGELFDELSGLHEFNVKDLAKPIHDLPIQKGEFQYLSLSKPDGSRSTLICQLHPNPDSPGNVTKAFGNLDNAKEIHKSNSVVFTSAIFYAKSTKTRDHSKIISRITQMVFNFAAGTSRNNSVITSILIATGADCIPHVIKILDSRNAEKIFPGNALKEAGNEGASCGYPAKSGDFPPPIGSFSARSRDFPPPMGSLSTRSSFFPAAKGSFTAMSRDFPPPMGIFSARSRFFPAAKRNFSARSRNFRVKAGGFPDTLSGYLATPRVVKDLGSPVNSQDRCSVCFESINIESLKCCQALLCSTCLGKVSICPLCRCPFAILTGMQPKGEMNCFYSSQDVEGYERKGSLEICYIIPAGIQTKELQHPSPGKPYKSIKRTAYLPATDDGYRALRLLRVAFHRRLIFTIDVSHTTRMEGIVWNIHHKTSRNSSTHGYPDPTYVTSLMDELRQYGVTDDSVTVDEKRLVEKFMESLSRKKKQFAEFD</sequence>
<reference evidence="12 13" key="1">
    <citation type="submission" date="2024-04" db="EMBL/GenBank/DDBJ databases">
        <authorList>
            <consortium name="Genoscope - CEA"/>
            <person name="William W."/>
        </authorList>
    </citation>
    <scope>NUCLEOTIDE SEQUENCE [LARGE SCALE GENOMIC DNA]</scope>
</reference>